<evidence type="ECO:0000313" key="6">
    <source>
        <dbReference type="EMBL" id="KAB1214076.1"/>
    </source>
</evidence>
<keyword evidence="1" id="KW-0488">Methylation</keyword>
<keyword evidence="7" id="KW-1185">Reference proteome</keyword>
<dbReference type="AlphaFoldDB" id="A0A6A1VQ32"/>
<keyword evidence="3" id="KW-0636">Prenylation</keyword>
<name>A0A6A1VQ32_9ROSI</name>
<dbReference type="OrthoDB" id="1927097at2759"/>
<proteinExistence type="inferred from homology"/>
<evidence type="ECO:0000256" key="1">
    <source>
        <dbReference type="ARBA" id="ARBA00022481"/>
    </source>
</evidence>
<evidence type="ECO:0000259" key="5">
    <source>
        <dbReference type="PROSITE" id="PS50846"/>
    </source>
</evidence>
<comment type="similarity">
    <text evidence="4">Belongs to the HIPP family.</text>
</comment>
<dbReference type="EMBL" id="RXIC02000023">
    <property type="protein sequence ID" value="KAB1214076.1"/>
    <property type="molecule type" value="Genomic_DNA"/>
</dbReference>
<dbReference type="InterPro" id="IPR006121">
    <property type="entry name" value="HMA_dom"/>
</dbReference>
<dbReference type="PANTHER" id="PTHR46195">
    <property type="entry name" value="HEAVY METAL-ASSOCIATED ISOPRENYLATED PLANT PROTEIN 7"/>
    <property type="match status" value="1"/>
</dbReference>
<keyword evidence="3" id="KW-0449">Lipoprotein</keyword>
<dbReference type="Gene3D" id="3.30.70.100">
    <property type="match status" value="1"/>
</dbReference>
<dbReference type="SUPFAM" id="SSF55008">
    <property type="entry name" value="HMA, heavy metal-associated domain"/>
    <property type="match status" value="1"/>
</dbReference>
<dbReference type="GO" id="GO:0046872">
    <property type="term" value="F:metal ion binding"/>
    <property type="evidence" value="ECO:0007669"/>
    <property type="project" value="UniProtKB-KW"/>
</dbReference>
<dbReference type="PROSITE" id="PS50846">
    <property type="entry name" value="HMA_2"/>
    <property type="match status" value="1"/>
</dbReference>
<comment type="caution">
    <text evidence="6">The sequence shown here is derived from an EMBL/GenBank/DDBJ whole genome shotgun (WGS) entry which is preliminary data.</text>
</comment>
<evidence type="ECO:0000256" key="3">
    <source>
        <dbReference type="ARBA" id="ARBA00023289"/>
    </source>
</evidence>
<reference evidence="6 7" key="1">
    <citation type="journal article" date="2019" name="Plant Biotechnol. J.">
        <title>The red bayberry genome and genetic basis of sex determination.</title>
        <authorList>
            <person name="Jia H.M."/>
            <person name="Jia H.J."/>
            <person name="Cai Q.L."/>
            <person name="Wang Y."/>
            <person name="Zhao H.B."/>
            <person name="Yang W.F."/>
            <person name="Wang G.Y."/>
            <person name="Li Y.H."/>
            <person name="Zhan D.L."/>
            <person name="Shen Y.T."/>
            <person name="Niu Q.F."/>
            <person name="Chang L."/>
            <person name="Qiu J."/>
            <person name="Zhao L."/>
            <person name="Xie H.B."/>
            <person name="Fu W.Y."/>
            <person name="Jin J."/>
            <person name="Li X.W."/>
            <person name="Jiao Y."/>
            <person name="Zhou C.C."/>
            <person name="Tu T."/>
            <person name="Chai C.Y."/>
            <person name="Gao J.L."/>
            <person name="Fan L.J."/>
            <person name="van de Weg E."/>
            <person name="Wang J.Y."/>
            <person name="Gao Z.S."/>
        </authorList>
    </citation>
    <scope>NUCLEOTIDE SEQUENCE [LARGE SCALE GENOMIC DNA]</scope>
    <source>
        <tissue evidence="6">Leaves</tissue>
    </source>
</reference>
<gene>
    <name evidence="6" type="ORF">CJ030_MR5G017339</name>
</gene>
<organism evidence="6 7">
    <name type="scientific">Morella rubra</name>
    <name type="common">Chinese bayberry</name>
    <dbReference type="NCBI Taxonomy" id="262757"/>
    <lineage>
        <taxon>Eukaryota</taxon>
        <taxon>Viridiplantae</taxon>
        <taxon>Streptophyta</taxon>
        <taxon>Embryophyta</taxon>
        <taxon>Tracheophyta</taxon>
        <taxon>Spermatophyta</taxon>
        <taxon>Magnoliopsida</taxon>
        <taxon>eudicotyledons</taxon>
        <taxon>Gunneridae</taxon>
        <taxon>Pentapetalae</taxon>
        <taxon>rosids</taxon>
        <taxon>fabids</taxon>
        <taxon>Fagales</taxon>
        <taxon>Myricaceae</taxon>
        <taxon>Morella</taxon>
    </lineage>
</organism>
<feature type="domain" description="HMA" evidence="5">
    <location>
        <begin position="13"/>
        <end position="77"/>
    </location>
</feature>
<evidence type="ECO:0000256" key="4">
    <source>
        <dbReference type="ARBA" id="ARBA00024045"/>
    </source>
</evidence>
<accession>A0A6A1VQ32</accession>
<dbReference type="InterPro" id="IPR044577">
    <property type="entry name" value="HIPP4/7/8/17/18/19"/>
</dbReference>
<dbReference type="PANTHER" id="PTHR46195:SF18">
    <property type="entry name" value="SUPEROXIDE DISMUTASE 1 COPPER CHAPERONE-LIKE PROTEIN"/>
    <property type="match status" value="1"/>
</dbReference>
<dbReference type="Pfam" id="PF00403">
    <property type="entry name" value="HMA"/>
    <property type="match status" value="1"/>
</dbReference>
<dbReference type="InterPro" id="IPR036163">
    <property type="entry name" value="HMA_dom_sf"/>
</dbReference>
<evidence type="ECO:0000256" key="2">
    <source>
        <dbReference type="ARBA" id="ARBA00022723"/>
    </source>
</evidence>
<dbReference type="Proteomes" id="UP000516437">
    <property type="component" value="Chromosome 5"/>
</dbReference>
<protein>
    <submittedName>
        <fullName evidence="6">Heavy metal-associated isoprenylated plant protein 26</fullName>
    </submittedName>
</protein>
<keyword evidence="2" id="KW-0479">Metal-binding</keyword>
<sequence>MAKKKKKDEVIKEVLVEYKVSMYCNACERTVAKAISKCKGVEKFTTDMNSHKVVVMGKFDPQKVLKKLKKKTGKRVEILAYKENEPNESNYGEEWVQGGVPSFLPDQPMYFDCCKDNELLMMFNDENPNACSIM</sequence>
<evidence type="ECO:0000313" key="7">
    <source>
        <dbReference type="Proteomes" id="UP000516437"/>
    </source>
</evidence>
<dbReference type="CDD" id="cd00371">
    <property type="entry name" value="HMA"/>
    <property type="match status" value="1"/>
</dbReference>